<keyword evidence="1" id="KW-0472">Membrane</keyword>
<dbReference type="Proteomes" id="UP001183604">
    <property type="component" value="Unassembled WGS sequence"/>
</dbReference>
<feature type="transmembrane region" description="Helical" evidence="1">
    <location>
        <begin position="34"/>
        <end position="52"/>
    </location>
</feature>
<name>A0A9X3SWD1_9ACTN</name>
<evidence type="ECO:0000256" key="1">
    <source>
        <dbReference type="SAM" id="Phobius"/>
    </source>
</evidence>
<dbReference type="AlphaFoldDB" id="A0A9X3SWD1"/>
<gene>
    <name evidence="3" type="ORF">J2S69_004815</name>
    <name evidence="2" type="ORF">O2L01_02845</name>
</gene>
<dbReference type="EMBL" id="JAPZVQ010000001">
    <property type="protein sequence ID" value="MDA1383911.1"/>
    <property type="molecule type" value="Genomic_DNA"/>
</dbReference>
<evidence type="ECO:0000313" key="5">
    <source>
        <dbReference type="Proteomes" id="UP001183604"/>
    </source>
</evidence>
<keyword evidence="5" id="KW-1185">Reference proteome</keyword>
<feature type="transmembrane region" description="Helical" evidence="1">
    <location>
        <begin position="164"/>
        <end position="185"/>
    </location>
</feature>
<protein>
    <submittedName>
        <fullName evidence="2">Uncharacterized protein</fullName>
    </submittedName>
</protein>
<reference evidence="2" key="1">
    <citation type="submission" date="2022-12" db="EMBL/GenBank/DDBJ databases">
        <title>Gycomyces niveus sp.nov., a novel actinomycete isolated from soil in Shouguang.</title>
        <authorList>
            <person name="Yang X."/>
        </authorList>
    </citation>
    <scope>NUCLEOTIDE SEQUENCE</scope>
    <source>
        <strain evidence="2">DSM 44724</strain>
    </source>
</reference>
<reference evidence="3 5" key="2">
    <citation type="submission" date="2023-07" db="EMBL/GenBank/DDBJ databases">
        <title>Sequencing the genomes of 1000 actinobacteria strains.</title>
        <authorList>
            <person name="Klenk H.-P."/>
        </authorList>
    </citation>
    <scope>NUCLEOTIDE SEQUENCE [LARGE SCALE GENOMIC DNA]</scope>
    <source>
        <strain evidence="3 5">DSM 44724</strain>
    </source>
</reference>
<comment type="caution">
    <text evidence="2">The sequence shown here is derived from an EMBL/GenBank/DDBJ whole genome shotgun (WGS) entry which is preliminary data.</text>
</comment>
<proteinExistence type="predicted"/>
<evidence type="ECO:0000313" key="4">
    <source>
        <dbReference type="Proteomes" id="UP001145799"/>
    </source>
</evidence>
<feature type="transmembrane region" description="Helical" evidence="1">
    <location>
        <begin position="134"/>
        <end position="158"/>
    </location>
</feature>
<keyword evidence="1" id="KW-0812">Transmembrane</keyword>
<evidence type="ECO:0000313" key="2">
    <source>
        <dbReference type="EMBL" id="MDA1383911.1"/>
    </source>
</evidence>
<accession>A0A9X3SWD1</accession>
<dbReference type="Proteomes" id="UP001145799">
    <property type="component" value="Unassembled WGS sequence"/>
</dbReference>
<keyword evidence="1" id="KW-1133">Transmembrane helix</keyword>
<evidence type="ECO:0000313" key="3">
    <source>
        <dbReference type="EMBL" id="MDR7341096.1"/>
    </source>
</evidence>
<organism evidence="2 4">
    <name type="scientific">Glycomyces lechevalierae</name>
    <dbReference type="NCBI Taxonomy" id="256034"/>
    <lineage>
        <taxon>Bacteria</taxon>
        <taxon>Bacillati</taxon>
        <taxon>Actinomycetota</taxon>
        <taxon>Actinomycetes</taxon>
        <taxon>Glycomycetales</taxon>
        <taxon>Glycomycetaceae</taxon>
        <taxon>Glycomyces</taxon>
    </lineage>
</organism>
<sequence length="202" mass="21525">MAADTPATHGDPDALLALYTTDRDKLSTLAGERLALLAIQVTYLGLAIIALGGQRPIGGEWVAAFSAAPLWFMHAHHQILVAAALQRSRSVVLLERHVVARAGLPAEDHGEIGHRAGVTIRELTGRYRIFKIQILISFGGIAAALISFTGYALVVAAANSSWHSLPVLLAILFYGAFAATAAIGWTRTIQLQLATARTGRLE</sequence>
<dbReference type="RefSeq" id="WP_270120240.1">
    <property type="nucleotide sequence ID" value="NZ_BAAAOM010000001.1"/>
</dbReference>
<dbReference type="EMBL" id="JAVDYD010000001">
    <property type="protein sequence ID" value="MDR7341096.1"/>
    <property type="molecule type" value="Genomic_DNA"/>
</dbReference>